<sequence>MNRKQIALLTSFSVLTSISLTSINSSIHPRTHLIKATNKKKVSKKQPAYPDIMKKLDLTSMQQYDSNTLFMKVALKDFYIKDFSKLSENKYRLLLAPLDTSDQYFITTVSITQPLKKNHRITIQGFLNGKTKVKVKDNLQDKYLNKNAISVLVDQVIY</sequence>
<evidence type="ECO:0000313" key="1">
    <source>
        <dbReference type="EMBL" id="TGD21254.1"/>
    </source>
</evidence>
<reference evidence="1 2" key="1">
    <citation type="submission" date="2018-10" db="EMBL/GenBank/DDBJ databases">
        <title>Lactobacillus sp. R7 and Lactobacillus sp. R19 isolated from fermented mustard green product of Taiwan.</title>
        <authorList>
            <person name="Lin S.-T."/>
        </authorList>
    </citation>
    <scope>NUCLEOTIDE SEQUENCE [LARGE SCALE GENOMIC DNA]</scope>
    <source>
        <strain evidence="1 2">BCRC 81127</strain>
    </source>
</reference>
<organism evidence="1 2">
    <name type="scientific">Companilactobacillus suantsaicola</name>
    <dbReference type="NCBI Taxonomy" id="2487723"/>
    <lineage>
        <taxon>Bacteria</taxon>
        <taxon>Bacillati</taxon>
        <taxon>Bacillota</taxon>
        <taxon>Bacilli</taxon>
        <taxon>Lactobacillales</taxon>
        <taxon>Lactobacillaceae</taxon>
        <taxon>Companilactobacillus</taxon>
    </lineage>
</organism>
<evidence type="ECO:0000313" key="2">
    <source>
        <dbReference type="Proteomes" id="UP000298021"/>
    </source>
</evidence>
<dbReference type="OrthoDB" id="2322731at2"/>
<comment type="caution">
    <text evidence="1">The sequence shown here is derived from an EMBL/GenBank/DDBJ whole genome shotgun (WGS) entry which is preliminary data.</text>
</comment>
<dbReference type="AlphaFoldDB" id="A0A4Z0JF60"/>
<gene>
    <name evidence="1" type="ORF">EGT49_11615</name>
</gene>
<dbReference type="RefSeq" id="WP_135374501.1">
    <property type="nucleotide sequence ID" value="NZ_RKLY01000042.1"/>
</dbReference>
<protein>
    <submittedName>
        <fullName evidence="1">Uncharacterized protein</fullName>
    </submittedName>
</protein>
<accession>A0A4Z0JF60</accession>
<proteinExistence type="predicted"/>
<name>A0A4Z0JF60_9LACO</name>
<dbReference type="Proteomes" id="UP000298021">
    <property type="component" value="Unassembled WGS sequence"/>
</dbReference>
<dbReference type="EMBL" id="RKLY01000042">
    <property type="protein sequence ID" value="TGD21254.1"/>
    <property type="molecule type" value="Genomic_DNA"/>
</dbReference>
<keyword evidence="2" id="KW-1185">Reference proteome</keyword>